<comment type="caution">
    <text evidence="2">The sequence shown here is derived from an EMBL/GenBank/DDBJ whole genome shotgun (WGS) entry which is preliminary data.</text>
</comment>
<dbReference type="Pfam" id="PF19626">
    <property type="entry name" value="DUF6131"/>
    <property type="match status" value="1"/>
</dbReference>
<protein>
    <recommendedName>
        <fullName evidence="4">DUF4337 domain-containing protein</fullName>
    </recommendedName>
</protein>
<keyword evidence="1" id="KW-0472">Membrane</keyword>
<evidence type="ECO:0000256" key="1">
    <source>
        <dbReference type="SAM" id="Phobius"/>
    </source>
</evidence>
<gene>
    <name evidence="2" type="ORF">G4H13_46625</name>
</gene>
<keyword evidence="1" id="KW-0812">Transmembrane</keyword>
<dbReference type="Proteomes" id="UP000476310">
    <property type="component" value="Unassembled WGS sequence"/>
</dbReference>
<feature type="transmembrane region" description="Helical" evidence="1">
    <location>
        <begin position="21"/>
        <end position="39"/>
    </location>
</feature>
<evidence type="ECO:0000313" key="2">
    <source>
        <dbReference type="EMBL" id="NEW77594.1"/>
    </source>
</evidence>
<reference evidence="2" key="1">
    <citation type="submission" date="2020-02" db="EMBL/GenBank/DDBJ databases">
        <title>A new Streptomyces sp. for controlling soil-borne diseases.</title>
        <authorList>
            <person name="Li X."/>
            <person name="Tian Y."/>
            <person name="Gao K."/>
        </authorList>
    </citation>
    <scope>NUCLEOTIDE SEQUENCE [LARGE SCALE GENOMIC DNA]</scope>
    <source>
        <strain evidence="2">0250</strain>
    </source>
</reference>
<keyword evidence="3" id="KW-1185">Reference proteome</keyword>
<organism evidence="2 3">
    <name type="scientific">Streptomyces rhizosphaericus</name>
    <dbReference type="NCBI Taxonomy" id="114699"/>
    <lineage>
        <taxon>Bacteria</taxon>
        <taxon>Bacillati</taxon>
        <taxon>Actinomycetota</taxon>
        <taxon>Actinomycetes</taxon>
        <taxon>Kitasatosporales</taxon>
        <taxon>Streptomycetaceae</taxon>
        <taxon>Streptomyces</taxon>
        <taxon>Streptomyces violaceusniger group</taxon>
    </lineage>
</organism>
<dbReference type="AlphaFoldDB" id="A0A6G4AXX0"/>
<sequence>MVPDSGRQLKWSILEKSEDSMIVLGIILLVVGFLTGISILWTIGIVILVIGAILWVLGAVGHAVGGRRHYW</sequence>
<feature type="transmembrane region" description="Helical" evidence="1">
    <location>
        <begin position="45"/>
        <end position="65"/>
    </location>
</feature>
<evidence type="ECO:0008006" key="4">
    <source>
        <dbReference type="Google" id="ProtNLM"/>
    </source>
</evidence>
<proteinExistence type="predicted"/>
<accession>A0A6G4AXX0</accession>
<keyword evidence="1" id="KW-1133">Transmembrane helix</keyword>
<dbReference type="EMBL" id="JAAIKT010000131">
    <property type="protein sequence ID" value="NEW77594.1"/>
    <property type="molecule type" value="Genomic_DNA"/>
</dbReference>
<dbReference type="InterPro" id="IPR046134">
    <property type="entry name" value="DUF6131"/>
</dbReference>
<evidence type="ECO:0000313" key="3">
    <source>
        <dbReference type="Proteomes" id="UP000476310"/>
    </source>
</evidence>
<name>A0A6G4AXX0_9ACTN</name>